<evidence type="ECO:0000256" key="1">
    <source>
        <dbReference type="SAM" id="MobiDB-lite"/>
    </source>
</evidence>
<dbReference type="Proteomes" id="UP001174677">
    <property type="component" value="Chromosome 18"/>
</dbReference>
<name>A0ABQ9KGM0_HEVBR</name>
<keyword evidence="3" id="KW-1185">Reference proteome</keyword>
<proteinExistence type="predicted"/>
<gene>
    <name evidence="2" type="ORF">P3X46_032580</name>
</gene>
<dbReference type="EMBL" id="JARPOI010000018">
    <property type="protein sequence ID" value="KAJ9135392.1"/>
    <property type="molecule type" value="Genomic_DNA"/>
</dbReference>
<accession>A0ABQ9KGM0</accession>
<evidence type="ECO:0000313" key="3">
    <source>
        <dbReference type="Proteomes" id="UP001174677"/>
    </source>
</evidence>
<protein>
    <submittedName>
        <fullName evidence="2">Uncharacterized protein</fullName>
    </submittedName>
</protein>
<sequence>MDSVAMASGAEEGEDWELRHDDDGFTYKILKRRRLLDSTAAAQPPLPDPMADERHRRQRKRKILLKLKSRYQKEIDQWELLSSNLHAMQERANQQLELQTRQQDVREMASSSLGSPSTNMEGSSESLIDKLLSQAEEQEAVIHDVSCLCDIAEAMCNAQQEWLAQSYIDLPVWSSPRKLMASLCDE</sequence>
<feature type="region of interest" description="Disordered" evidence="1">
    <location>
        <begin position="106"/>
        <end position="125"/>
    </location>
</feature>
<feature type="region of interest" description="Disordered" evidence="1">
    <location>
        <begin position="37"/>
        <end position="57"/>
    </location>
</feature>
<evidence type="ECO:0000313" key="2">
    <source>
        <dbReference type="EMBL" id="KAJ9135392.1"/>
    </source>
</evidence>
<reference evidence="2 3" key="1">
    <citation type="journal article" date="2023" name="Plant Biotechnol. J.">
        <title>Chromosome-level wild Hevea brasiliensis genome provides new tools for genomic-assisted breeding and valuable loci to elevate rubber yield.</title>
        <authorList>
            <person name="Cheng H."/>
            <person name="Song X."/>
            <person name="Hu Y."/>
            <person name="Wu T."/>
            <person name="Yang Q."/>
            <person name="An Z."/>
            <person name="Feng S."/>
            <person name="Deng Z."/>
            <person name="Wu W."/>
            <person name="Zeng X."/>
            <person name="Tu M."/>
            <person name="Wang X."/>
            <person name="Huang H."/>
        </authorList>
    </citation>
    <scope>NUCLEOTIDE SEQUENCE [LARGE SCALE GENOMIC DNA]</scope>
    <source>
        <strain evidence="2">MT/VB/25A 57/8</strain>
    </source>
</reference>
<feature type="compositionally biased region" description="Polar residues" evidence="1">
    <location>
        <begin position="109"/>
        <end position="125"/>
    </location>
</feature>
<dbReference type="PANTHER" id="PTHR35737">
    <property type="entry name" value="CRYPTIC LOCI REGULATOR"/>
    <property type="match status" value="1"/>
</dbReference>
<organism evidence="2 3">
    <name type="scientific">Hevea brasiliensis</name>
    <name type="common">Para rubber tree</name>
    <name type="synonym">Siphonia brasiliensis</name>
    <dbReference type="NCBI Taxonomy" id="3981"/>
    <lineage>
        <taxon>Eukaryota</taxon>
        <taxon>Viridiplantae</taxon>
        <taxon>Streptophyta</taxon>
        <taxon>Embryophyta</taxon>
        <taxon>Tracheophyta</taxon>
        <taxon>Spermatophyta</taxon>
        <taxon>Magnoliopsida</taxon>
        <taxon>eudicotyledons</taxon>
        <taxon>Gunneridae</taxon>
        <taxon>Pentapetalae</taxon>
        <taxon>rosids</taxon>
        <taxon>fabids</taxon>
        <taxon>Malpighiales</taxon>
        <taxon>Euphorbiaceae</taxon>
        <taxon>Crotonoideae</taxon>
        <taxon>Micrandreae</taxon>
        <taxon>Hevea</taxon>
    </lineage>
</organism>
<dbReference type="PANTHER" id="PTHR35737:SF1">
    <property type="entry name" value="CRYPTIC LOCI REGULATOR"/>
    <property type="match status" value="1"/>
</dbReference>
<comment type="caution">
    <text evidence="2">The sequence shown here is derived from an EMBL/GenBank/DDBJ whole genome shotgun (WGS) entry which is preliminary data.</text>
</comment>